<dbReference type="GeneID" id="17291267"/>
<feature type="transmembrane region" description="Helical" evidence="2">
    <location>
        <begin position="12"/>
        <end position="38"/>
    </location>
</feature>
<reference evidence="3 5" key="1">
    <citation type="journal article" date="2012" name="Nature">
        <title>Algal genomes reveal evolutionary mosaicism and the fate of nucleomorphs.</title>
        <authorList>
            <consortium name="DOE Joint Genome Institute"/>
            <person name="Curtis B.A."/>
            <person name="Tanifuji G."/>
            <person name="Burki F."/>
            <person name="Gruber A."/>
            <person name="Irimia M."/>
            <person name="Maruyama S."/>
            <person name="Arias M.C."/>
            <person name="Ball S.G."/>
            <person name="Gile G.H."/>
            <person name="Hirakawa Y."/>
            <person name="Hopkins J.F."/>
            <person name="Kuo A."/>
            <person name="Rensing S.A."/>
            <person name="Schmutz J."/>
            <person name="Symeonidi A."/>
            <person name="Elias M."/>
            <person name="Eveleigh R.J."/>
            <person name="Herman E.K."/>
            <person name="Klute M.J."/>
            <person name="Nakayama T."/>
            <person name="Obornik M."/>
            <person name="Reyes-Prieto A."/>
            <person name="Armbrust E.V."/>
            <person name="Aves S.J."/>
            <person name="Beiko R.G."/>
            <person name="Coutinho P."/>
            <person name="Dacks J.B."/>
            <person name="Durnford D.G."/>
            <person name="Fast N.M."/>
            <person name="Green B.R."/>
            <person name="Grisdale C.J."/>
            <person name="Hempel F."/>
            <person name="Henrissat B."/>
            <person name="Hoppner M.P."/>
            <person name="Ishida K."/>
            <person name="Kim E."/>
            <person name="Koreny L."/>
            <person name="Kroth P.G."/>
            <person name="Liu Y."/>
            <person name="Malik S.B."/>
            <person name="Maier U.G."/>
            <person name="McRose D."/>
            <person name="Mock T."/>
            <person name="Neilson J.A."/>
            <person name="Onodera N.T."/>
            <person name="Poole A.M."/>
            <person name="Pritham E.J."/>
            <person name="Richards T.A."/>
            <person name="Rocap G."/>
            <person name="Roy S.W."/>
            <person name="Sarai C."/>
            <person name="Schaack S."/>
            <person name="Shirato S."/>
            <person name="Slamovits C.H."/>
            <person name="Spencer D.F."/>
            <person name="Suzuki S."/>
            <person name="Worden A.Z."/>
            <person name="Zauner S."/>
            <person name="Barry K."/>
            <person name="Bell C."/>
            <person name="Bharti A.K."/>
            <person name="Crow J.A."/>
            <person name="Grimwood J."/>
            <person name="Kramer R."/>
            <person name="Lindquist E."/>
            <person name="Lucas S."/>
            <person name="Salamov A."/>
            <person name="McFadden G.I."/>
            <person name="Lane C.E."/>
            <person name="Keeling P.J."/>
            <person name="Gray M.W."/>
            <person name="Grigoriev I.V."/>
            <person name="Archibald J.M."/>
        </authorList>
    </citation>
    <scope>NUCLEOTIDE SEQUENCE</scope>
    <source>
        <strain evidence="3 5">CCMP2712</strain>
    </source>
</reference>
<reference evidence="4" key="3">
    <citation type="submission" date="2015-06" db="UniProtKB">
        <authorList>
            <consortium name="EnsemblProtists"/>
        </authorList>
    </citation>
    <scope>IDENTIFICATION</scope>
</reference>
<feature type="region of interest" description="Disordered" evidence="1">
    <location>
        <begin position="130"/>
        <end position="166"/>
    </location>
</feature>
<proteinExistence type="predicted"/>
<evidence type="ECO:0000313" key="3">
    <source>
        <dbReference type="EMBL" id="EKX34547.1"/>
    </source>
</evidence>
<dbReference type="Gene3D" id="3.50.4.10">
    <property type="entry name" value="Hepatocyte Growth Factor"/>
    <property type="match status" value="1"/>
</dbReference>
<keyword evidence="2" id="KW-0472">Membrane</keyword>
<dbReference type="OrthoDB" id="509772at2759"/>
<dbReference type="HOGENOM" id="CLU_505747_0_0_1"/>
<keyword evidence="2" id="KW-0812">Transmembrane</keyword>
<dbReference type="AlphaFoldDB" id="L1IEM2"/>
<protein>
    <recommendedName>
        <fullName evidence="6">Apple domain-containing protein</fullName>
    </recommendedName>
</protein>
<gene>
    <name evidence="3" type="ORF">GUITHDRAFT_119292</name>
</gene>
<evidence type="ECO:0000256" key="2">
    <source>
        <dbReference type="SAM" id="Phobius"/>
    </source>
</evidence>
<feature type="compositionally biased region" description="Polar residues" evidence="1">
    <location>
        <begin position="130"/>
        <end position="148"/>
    </location>
</feature>
<dbReference type="Proteomes" id="UP000011087">
    <property type="component" value="Unassembled WGS sequence"/>
</dbReference>
<dbReference type="EnsemblProtists" id="EKX34547">
    <property type="protein sequence ID" value="EKX34547"/>
    <property type="gene ID" value="GUITHDRAFT_119292"/>
</dbReference>
<keyword evidence="2" id="KW-1133">Transmembrane helix</keyword>
<evidence type="ECO:0000256" key="1">
    <source>
        <dbReference type="SAM" id="MobiDB-lite"/>
    </source>
</evidence>
<evidence type="ECO:0000313" key="4">
    <source>
        <dbReference type="EnsemblProtists" id="EKX34547"/>
    </source>
</evidence>
<dbReference type="KEGG" id="gtt:GUITHDRAFT_119292"/>
<evidence type="ECO:0008006" key="6">
    <source>
        <dbReference type="Google" id="ProtNLM"/>
    </source>
</evidence>
<accession>L1IEM2</accession>
<evidence type="ECO:0000313" key="5">
    <source>
        <dbReference type="Proteomes" id="UP000011087"/>
    </source>
</evidence>
<keyword evidence="5" id="KW-1185">Reference proteome</keyword>
<sequence length="539" mass="60832">MPPRSPKRRSKYSAFMISPVTAGLLIATPNILLLLYFFSADVHHAKHEDGSELIRGQAAVRRQLSGNTEEILTDIKVEIVKLEKHQSEIQRETSQIRDDLGVVIKKFLLLRDRFKNRSIQLDYNRNTSELHGTSRTQVNQSHTNTQWLQPPQLQPQPPPSPQQRQHLNLTNEDNHAEKDLALGLVDKLHEEYTSIFVLSLRRFSPSSDIVLFLRASTPRLDALLKNHGVISVKYAEEDISQAAMRNHSSLTYRWLVFERFLDLHGKNYRRVLLADVVQVAFQSNPFDVMKKPGLYAFSESISLSQDEWTSNWIRACFESSVLTPLPDKETLNVGYVMGSIDRVLPYVKVMAATIRSVTRADGCRGEGVDQGVHNVVAYTDASFSDLVVQNQNNGAVGELQSPFAMTYNAGVKAVINGMGVAAAVVLRYYHVPEVMKLLFNSYVVWDVHNVSKGTGGCWRYMLMTHVELFKGHGDFADSSVERVASPLGCCEICDRNQQCNGFTHFDQTCWMKSISRSPKPEEGFPVPESTSGWKIYTNL</sequence>
<dbReference type="PaxDb" id="55529-EKX34547"/>
<organism evidence="3">
    <name type="scientific">Guillardia theta (strain CCMP2712)</name>
    <name type="common">Cryptophyte</name>
    <dbReference type="NCBI Taxonomy" id="905079"/>
    <lineage>
        <taxon>Eukaryota</taxon>
        <taxon>Cryptophyceae</taxon>
        <taxon>Pyrenomonadales</taxon>
        <taxon>Geminigeraceae</taxon>
        <taxon>Guillardia</taxon>
    </lineage>
</organism>
<dbReference type="RefSeq" id="XP_005821527.1">
    <property type="nucleotide sequence ID" value="XM_005821470.1"/>
</dbReference>
<dbReference type="EMBL" id="JH993107">
    <property type="protein sequence ID" value="EKX34547.1"/>
    <property type="molecule type" value="Genomic_DNA"/>
</dbReference>
<name>L1IEM2_GUITC</name>
<feature type="compositionally biased region" description="Pro residues" evidence="1">
    <location>
        <begin position="152"/>
        <end position="161"/>
    </location>
</feature>
<reference evidence="5" key="2">
    <citation type="submission" date="2012-11" db="EMBL/GenBank/DDBJ databases">
        <authorList>
            <person name="Kuo A."/>
            <person name="Curtis B.A."/>
            <person name="Tanifuji G."/>
            <person name="Burki F."/>
            <person name="Gruber A."/>
            <person name="Irimia M."/>
            <person name="Maruyama S."/>
            <person name="Arias M.C."/>
            <person name="Ball S.G."/>
            <person name="Gile G.H."/>
            <person name="Hirakawa Y."/>
            <person name="Hopkins J.F."/>
            <person name="Rensing S.A."/>
            <person name="Schmutz J."/>
            <person name="Symeonidi A."/>
            <person name="Elias M."/>
            <person name="Eveleigh R.J."/>
            <person name="Herman E.K."/>
            <person name="Klute M.J."/>
            <person name="Nakayama T."/>
            <person name="Obornik M."/>
            <person name="Reyes-Prieto A."/>
            <person name="Armbrust E.V."/>
            <person name="Aves S.J."/>
            <person name="Beiko R.G."/>
            <person name="Coutinho P."/>
            <person name="Dacks J.B."/>
            <person name="Durnford D.G."/>
            <person name="Fast N.M."/>
            <person name="Green B.R."/>
            <person name="Grisdale C."/>
            <person name="Hempe F."/>
            <person name="Henrissat B."/>
            <person name="Hoppner M.P."/>
            <person name="Ishida K.-I."/>
            <person name="Kim E."/>
            <person name="Koreny L."/>
            <person name="Kroth P.G."/>
            <person name="Liu Y."/>
            <person name="Malik S.-B."/>
            <person name="Maier U.G."/>
            <person name="McRose D."/>
            <person name="Mock T."/>
            <person name="Neilson J.A."/>
            <person name="Onodera N.T."/>
            <person name="Poole A.M."/>
            <person name="Pritham E.J."/>
            <person name="Richards T.A."/>
            <person name="Rocap G."/>
            <person name="Roy S.W."/>
            <person name="Sarai C."/>
            <person name="Schaack S."/>
            <person name="Shirato S."/>
            <person name="Slamovits C.H."/>
            <person name="Spencer D.F."/>
            <person name="Suzuki S."/>
            <person name="Worden A.Z."/>
            <person name="Zauner S."/>
            <person name="Barry K."/>
            <person name="Bell C."/>
            <person name="Bharti A.K."/>
            <person name="Crow J.A."/>
            <person name="Grimwood J."/>
            <person name="Kramer R."/>
            <person name="Lindquist E."/>
            <person name="Lucas S."/>
            <person name="Salamov A."/>
            <person name="McFadden G.I."/>
            <person name="Lane C.E."/>
            <person name="Keeling P.J."/>
            <person name="Gray M.W."/>
            <person name="Grigoriev I.V."/>
            <person name="Archibald J.M."/>
        </authorList>
    </citation>
    <scope>NUCLEOTIDE SEQUENCE</scope>
    <source>
        <strain evidence="5">CCMP2712</strain>
    </source>
</reference>